<name>A0ABN6F615_9BACT</name>
<dbReference type="InterPro" id="IPR007202">
    <property type="entry name" value="4Fe-4S_dom"/>
</dbReference>
<evidence type="ECO:0000259" key="5">
    <source>
        <dbReference type="PROSITE" id="PS51379"/>
    </source>
</evidence>
<evidence type="ECO:0000256" key="3">
    <source>
        <dbReference type="ARBA" id="ARBA00023004"/>
    </source>
</evidence>
<keyword evidence="1" id="KW-0004">4Fe-4S</keyword>
<dbReference type="RefSeq" id="WP_236888460.1">
    <property type="nucleotide sequence ID" value="NZ_AP024488.1"/>
</dbReference>
<dbReference type="Gene3D" id="3.30.70.20">
    <property type="match status" value="1"/>
</dbReference>
<feature type="domain" description="4Fe-4S ferredoxin-type" evidence="5">
    <location>
        <begin position="8"/>
        <end position="37"/>
    </location>
</feature>
<accession>A0ABN6F615</accession>
<evidence type="ECO:0000256" key="1">
    <source>
        <dbReference type="ARBA" id="ARBA00022485"/>
    </source>
</evidence>
<dbReference type="PANTHER" id="PTHR43560">
    <property type="entry name" value="ION-TRANSLOCATING OXIDOREDUCTASE COMPLEX SUBUNIT B"/>
    <property type="match status" value="1"/>
</dbReference>
<dbReference type="PROSITE" id="PS51656">
    <property type="entry name" value="4FE4S"/>
    <property type="match status" value="1"/>
</dbReference>
<keyword evidence="3" id="KW-0408">Iron</keyword>
<organism evidence="7 8">
    <name type="scientific">Desulfoluna limicola</name>
    <dbReference type="NCBI Taxonomy" id="2810562"/>
    <lineage>
        <taxon>Bacteria</taxon>
        <taxon>Pseudomonadati</taxon>
        <taxon>Thermodesulfobacteriota</taxon>
        <taxon>Desulfobacteria</taxon>
        <taxon>Desulfobacterales</taxon>
        <taxon>Desulfolunaceae</taxon>
        <taxon>Desulfoluna</taxon>
    </lineage>
</organism>
<dbReference type="Pfam" id="PF04060">
    <property type="entry name" value="FeS"/>
    <property type="match status" value="1"/>
</dbReference>
<keyword evidence="4" id="KW-0411">Iron-sulfur</keyword>
<evidence type="ECO:0000256" key="2">
    <source>
        <dbReference type="ARBA" id="ARBA00022723"/>
    </source>
</evidence>
<proteinExistence type="predicted"/>
<feature type="domain" description="4Fe-4S" evidence="6">
    <location>
        <begin position="376"/>
        <end position="435"/>
    </location>
</feature>
<evidence type="ECO:0000313" key="8">
    <source>
        <dbReference type="Proteomes" id="UP001320148"/>
    </source>
</evidence>
<dbReference type="Pfam" id="PF02906">
    <property type="entry name" value="Fe_hyd_lg_C"/>
    <property type="match status" value="1"/>
</dbReference>
<dbReference type="InterPro" id="IPR009016">
    <property type="entry name" value="Fe_hydrogenase"/>
</dbReference>
<dbReference type="PROSITE" id="PS51379">
    <property type="entry name" value="4FE4S_FER_2"/>
    <property type="match status" value="2"/>
</dbReference>
<evidence type="ECO:0000256" key="4">
    <source>
        <dbReference type="ARBA" id="ARBA00023014"/>
    </source>
</evidence>
<evidence type="ECO:0000259" key="6">
    <source>
        <dbReference type="PROSITE" id="PS51656"/>
    </source>
</evidence>
<reference evidence="7 8" key="1">
    <citation type="submission" date="2021-02" db="EMBL/GenBank/DDBJ databases">
        <title>Complete genome of Desulfoluna sp. strain ASN36.</title>
        <authorList>
            <person name="Takahashi A."/>
            <person name="Kojima H."/>
            <person name="Fukui M."/>
        </authorList>
    </citation>
    <scope>NUCLEOTIDE SEQUENCE [LARGE SCALE GENOMIC DNA]</scope>
    <source>
        <strain evidence="7 8">ASN36</strain>
    </source>
</reference>
<dbReference type="PANTHER" id="PTHR43560:SF1">
    <property type="entry name" value="ION-TRANSLOCATING OXIDOREDUCTASE COMPLEX SUBUNIT B"/>
    <property type="match status" value="1"/>
</dbReference>
<sequence>MSNNAIHHALRVDEEKCRGCCNCMSVCPTDAIRIRNGKTLIFQNRCIDCGKCYRACPESAIRVEQDDFNEIFKYKRRVALLPSILKGQFPDNFAKQRIYAELLDMGFTDVFEVGMMWRVFHLATARYIKNNQHKKPFISSFCPAVLRLIQTRFPSLLDHVIPMKAPVDIAALYYRRQLLAQGVADAEIGTFYVTPCAAKISAVKTPRPHDVKALTGVINMDYIYNRVWKRLRCEEREMPPEPLAESLCEKGVLWFLTAGESEYARGRSLAIDGIANVFEFLENMENEEISDIDFLELRSCDQSCAGGVLTSCNRFLTVERLRNRAERSRKAAPLKDPDRWDDIDDDTEYLVDHIMLGKIKPKPAMKLDEDMARAMVKMEKLQKILAFLPGVDCGLCGSPNCQALAEDVVNGDSRMQQCIFLQKKMVAGGKMKMTDAAKILDDVWGKNILDGTPIDLEDE</sequence>
<dbReference type="InterPro" id="IPR004108">
    <property type="entry name" value="Fe_hydrogenase_lsu_C"/>
</dbReference>
<dbReference type="SUPFAM" id="SSF53920">
    <property type="entry name" value="Fe-only hydrogenase"/>
    <property type="match status" value="1"/>
</dbReference>
<keyword evidence="8" id="KW-1185">Reference proteome</keyword>
<dbReference type="Pfam" id="PF13237">
    <property type="entry name" value="Fer4_10"/>
    <property type="match status" value="1"/>
</dbReference>
<feature type="domain" description="4Fe-4S ferredoxin-type" evidence="5">
    <location>
        <begin position="38"/>
        <end position="66"/>
    </location>
</feature>
<dbReference type="PROSITE" id="PS00198">
    <property type="entry name" value="4FE4S_FER_1"/>
    <property type="match status" value="1"/>
</dbReference>
<dbReference type="Proteomes" id="UP001320148">
    <property type="component" value="Chromosome"/>
</dbReference>
<dbReference type="Gene3D" id="3.40.950.10">
    <property type="entry name" value="Fe-only Hydrogenase (Larger Subunit), Chain L, domain 3"/>
    <property type="match status" value="1"/>
</dbReference>
<dbReference type="InterPro" id="IPR017900">
    <property type="entry name" value="4Fe4S_Fe_S_CS"/>
</dbReference>
<dbReference type="InterPro" id="IPR050395">
    <property type="entry name" value="4Fe4S_Ferredoxin_RnfB"/>
</dbReference>
<keyword evidence="2" id="KW-0479">Metal-binding</keyword>
<protein>
    <submittedName>
        <fullName evidence="7">Ferredoxin</fullName>
    </submittedName>
</protein>
<dbReference type="InterPro" id="IPR017896">
    <property type="entry name" value="4Fe4S_Fe-S-bd"/>
</dbReference>
<dbReference type="EMBL" id="AP024488">
    <property type="protein sequence ID" value="BCS97030.1"/>
    <property type="molecule type" value="Genomic_DNA"/>
</dbReference>
<dbReference type="SUPFAM" id="SSF54862">
    <property type="entry name" value="4Fe-4S ferredoxins"/>
    <property type="match status" value="1"/>
</dbReference>
<gene>
    <name evidence="7" type="ORF">DSLASN_26620</name>
</gene>
<dbReference type="Gene3D" id="1.10.15.40">
    <property type="entry name" value="Electron transport complex subunit B, putative Fe-S cluster"/>
    <property type="match status" value="1"/>
</dbReference>
<evidence type="ECO:0000313" key="7">
    <source>
        <dbReference type="EMBL" id="BCS97030.1"/>
    </source>
</evidence>